<evidence type="ECO:0000313" key="2">
    <source>
        <dbReference type="Proteomes" id="UP000463883"/>
    </source>
</evidence>
<proteinExistence type="predicted"/>
<keyword evidence="2" id="KW-1185">Reference proteome</keyword>
<dbReference type="RefSeq" id="WP_162363608.1">
    <property type="nucleotide sequence ID" value="NZ_CP047591.1"/>
</dbReference>
<accession>A0A6P1MIV9</accession>
<name>A0A6P1MIV9_9FIRM</name>
<reference evidence="1 2" key="1">
    <citation type="submission" date="2020-01" db="EMBL/GenBank/DDBJ databases">
        <title>Genomic analysis of Aminipila sp. CBA3637.</title>
        <authorList>
            <person name="Kim Y.B."/>
            <person name="Roh S.W."/>
        </authorList>
    </citation>
    <scope>NUCLEOTIDE SEQUENCE [LARGE SCALE GENOMIC DNA]</scope>
    <source>
        <strain evidence="1 2">CBA3637</strain>
    </source>
</reference>
<dbReference type="Proteomes" id="UP000463883">
    <property type="component" value="Chromosome"/>
</dbReference>
<sequence>MREIRKDHIDQLKENSAYKNVSALHREITAENALIEDTFIRNRTGFVTISYGVMGRNRVIQMQVVTLVIGSNTRIRDQFGNQIGFRELRAGNVVNARFSSEMTRSNPPQARAFSIVVVKEKKSSKIVEERVISVDASGGTGYILTGVPNNPNRQMRYVVSNTTKLRDRRGNRITLRSIQPGQIVRIEREPFQTMSIPPQTTALSVQIISN</sequence>
<dbReference type="EMBL" id="CP047591">
    <property type="protein sequence ID" value="QHI73847.1"/>
    <property type="molecule type" value="Genomic_DNA"/>
</dbReference>
<dbReference type="AlphaFoldDB" id="A0A6P1MIV9"/>
<dbReference type="KEGG" id="amic:Ami3637_16945"/>
<evidence type="ECO:0000313" key="1">
    <source>
        <dbReference type="EMBL" id="QHI73847.1"/>
    </source>
</evidence>
<protein>
    <submittedName>
        <fullName evidence="1">Uncharacterized protein</fullName>
    </submittedName>
</protein>
<gene>
    <name evidence="1" type="ORF">Ami3637_16945</name>
</gene>
<organism evidence="1 2">
    <name type="scientific">Aminipila terrae</name>
    <dbReference type="NCBI Taxonomy" id="2697030"/>
    <lineage>
        <taxon>Bacteria</taxon>
        <taxon>Bacillati</taxon>
        <taxon>Bacillota</taxon>
        <taxon>Clostridia</taxon>
        <taxon>Peptostreptococcales</taxon>
        <taxon>Anaerovoracaceae</taxon>
        <taxon>Aminipila</taxon>
    </lineage>
</organism>